<evidence type="ECO:0000256" key="2">
    <source>
        <dbReference type="ARBA" id="ARBA00008064"/>
    </source>
</evidence>
<dbReference type="Gene3D" id="2.60.40.2610">
    <property type="entry name" value="Outer membrane usher protein FimD, plug domain"/>
    <property type="match status" value="1"/>
</dbReference>
<accession>B2VEX8</accession>
<dbReference type="Gene3D" id="3.10.20.410">
    <property type="match status" value="1"/>
</dbReference>
<dbReference type="Pfam" id="PF00577">
    <property type="entry name" value="Usher"/>
    <property type="match status" value="1"/>
</dbReference>
<dbReference type="EMBL" id="CU468135">
    <property type="protein sequence ID" value="CAO97900.1"/>
    <property type="molecule type" value="Genomic_DNA"/>
</dbReference>
<dbReference type="InterPro" id="IPR025949">
    <property type="entry name" value="PapC-like_C"/>
</dbReference>
<organism evidence="13 14">
    <name type="scientific">Erwinia tasmaniensis (strain DSM 17950 / CFBP 7177 / CIP 109463 / NCPPB 4357 / Et1/99)</name>
    <dbReference type="NCBI Taxonomy" id="465817"/>
    <lineage>
        <taxon>Bacteria</taxon>
        <taxon>Pseudomonadati</taxon>
        <taxon>Pseudomonadota</taxon>
        <taxon>Gammaproteobacteria</taxon>
        <taxon>Enterobacterales</taxon>
        <taxon>Erwiniaceae</taxon>
        <taxon>Erwinia</taxon>
    </lineage>
</organism>
<feature type="domain" description="PapC-like C-terminal" evidence="11">
    <location>
        <begin position="761"/>
        <end position="824"/>
    </location>
</feature>
<evidence type="ECO:0000259" key="12">
    <source>
        <dbReference type="Pfam" id="PF13954"/>
    </source>
</evidence>
<dbReference type="GO" id="GO:0009297">
    <property type="term" value="P:pilus assembly"/>
    <property type="evidence" value="ECO:0007669"/>
    <property type="project" value="InterPro"/>
</dbReference>
<dbReference type="Gene3D" id="2.60.40.3110">
    <property type="match status" value="1"/>
</dbReference>
<dbReference type="STRING" id="465817.ETA_28540"/>
<feature type="compositionally biased region" description="Low complexity" evidence="9">
    <location>
        <begin position="584"/>
        <end position="593"/>
    </location>
</feature>
<dbReference type="KEGG" id="eta:ETA_28540"/>
<evidence type="ECO:0000256" key="9">
    <source>
        <dbReference type="SAM" id="MobiDB-lite"/>
    </source>
</evidence>
<keyword evidence="5" id="KW-0812">Transmembrane</keyword>
<dbReference type="HOGENOM" id="CLU_009120_1_0_6"/>
<dbReference type="PANTHER" id="PTHR30451:SF20">
    <property type="entry name" value="FIMBRIAE USHER"/>
    <property type="match status" value="1"/>
</dbReference>
<dbReference type="SUPFAM" id="SSF141729">
    <property type="entry name" value="FimD N-terminal domain-like"/>
    <property type="match status" value="1"/>
</dbReference>
<dbReference type="Pfam" id="PF13953">
    <property type="entry name" value="PapC_C"/>
    <property type="match status" value="1"/>
</dbReference>
<dbReference type="FunFam" id="2.60.40.3110:FF:000001">
    <property type="entry name" value="Putative fimbrial outer membrane usher"/>
    <property type="match status" value="1"/>
</dbReference>
<keyword evidence="4" id="KW-1134">Transmembrane beta strand</keyword>
<proteinExistence type="inferred from homology"/>
<gene>
    <name evidence="13" type="primary">mrkC</name>
    <name evidence="13" type="ordered locus">ETA_28540</name>
</gene>
<dbReference type="InterPro" id="IPR043142">
    <property type="entry name" value="PapC-like_C_sf"/>
</dbReference>
<dbReference type="AlphaFoldDB" id="B2VEX8"/>
<dbReference type="Gene3D" id="2.60.40.2070">
    <property type="match status" value="1"/>
</dbReference>
<keyword evidence="8" id="KW-0998">Cell outer membrane</keyword>
<dbReference type="Proteomes" id="UP000001726">
    <property type="component" value="Chromosome"/>
</dbReference>
<comment type="similarity">
    <text evidence="2">Belongs to the fimbrial export usher family.</text>
</comment>
<keyword evidence="3" id="KW-0813">Transport</keyword>
<name>B2VEX8_ERWT9</name>
<dbReference type="InterPro" id="IPR025885">
    <property type="entry name" value="PapC_N"/>
</dbReference>
<evidence type="ECO:0000256" key="3">
    <source>
        <dbReference type="ARBA" id="ARBA00022448"/>
    </source>
</evidence>
<keyword evidence="7" id="KW-0472">Membrane</keyword>
<dbReference type="eggNOG" id="COG3188">
    <property type="taxonomic scope" value="Bacteria"/>
</dbReference>
<evidence type="ECO:0000256" key="10">
    <source>
        <dbReference type="SAM" id="SignalP"/>
    </source>
</evidence>
<dbReference type="PANTHER" id="PTHR30451">
    <property type="entry name" value="OUTER MEMBRANE USHER PROTEIN"/>
    <property type="match status" value="1"/>
</dbReference>
<evidence type="ECO:0000256" key="8">
    <source>
        <dbReference type="ARBA" id="ARBA00023237"/>
    </source>
</evidence>
<sequence>MLILRKFVVFILVVPTTFSVSATQMEKKDATSDLYFDPALFQGKNLSEATYLRLSQPGSIEPGSYKIDIYTNGTYIERADVRFVLQPDGTVTPCFDIKTLQHAGIKFDSSRLSEKQKNTQCVELKDVSKSGVSRFNRQQLRLDLSVPQSEMINLPQGYVSPENLDAGASIGFINYLTNYYHVSYSDNDLKNQDSAWLSLNGGVNMGAWQFRQLSNLNWSQQQGTRWQRVRSYVQRPLPAMSSQLSAGELITAGRFFSGLNYNGINISTEDRILPDSMRGYAPVVRGVATTTSKVTISQNGQQIYQTTVSPGSFAINDLYPTSYSGDLDVEVTGADGRTSRFSVPFSAVPESMRPGVSHFDLAVGKTRDSGEKSLFGDLTWQHGLSNSITVNSGMRLADGYTSAVVGGVYGSYLGAFGLDLTASRAKLPGSDYVNGWMSHISYSKTFQPTNTTLSLASFRYSTSGYRDLSDVLGLRGSFSNDRNWRSASYQQQSRYDISMSQGLAEYGNLFVSGSLQQYRNSKDKDTQLQLGYSDSLKNGISYNVSLGKQFTDTGSSSRRSSETITSLSLSIPLAFTDNRVSSVNSSWTHSSSSGDQYQTSASGSIGSDQTLNYNVGAQHSRNNSQTTINGGLQQSTSKANLGINASRGQNYWQASAMAQGALAVHGGGVTFGPWLGDTFALVEAKGASGAKMFNSKQSVINDEGYTLVPSLIPYRYNMLTLSPQGMADDVELIDNEKRIAPLAGATVKITFKTRAGTALIIKATQENGQSVPLGADVFDSSGVLTGMVAQNGQLYLRTDKKDDNLIVKWGENTDEKCHLSYHLSSTDIAKKFGKKTAQCRSQ</sequence>
<evidence type="ECO:0000256" key="7">
    <source>
        <dbReference type="ARBA" id="ARBA00023136"/>
    </source>
</evidence>
<evidence type="ECO:0000313" key="14">
    <source>
        <dbReference type="Proteomes" id="UP000001726"/>
    </source>
</evidence>
<dbReference type="InterPro" id="IPR000015">
    <property type="entry name" value="Fimb_usher"/>
</dbReference>
<keyword evidence="14" id="KW-1185">Reference proteome</keyword>
<protein>
    <submittedName>
        <fullName evidence="13">Outer membrane fimbrial usher porin (Involved in the expression of type III fimbriae) MrkC</fullName>
    </submittedName>
</protein>
<evidence type="ECO:0000256" key="5">
    <source>
        <dbReference type="ARBA" id="ARBA00022692"/>
    </source>
</evidence>
<dbReference type="GO" id="GO:0015473">
    <property type="term" value="F:fimbrial usher porin activity"/>
    <property type="evidence" value="ECO:0007669"/>
    <property type="project" value="InterPro"/>
</dbReference>
<evidence type="ECO:0000313" key="13">
    <source>
        <dbReference type="EMBL" id="CAO97900.1"/>
    </source>
</evidence>
<feature type="chain" id="PRO_5002782173" evidence="10">
    <location>
        <begin position="23"/>
        <end position="842"/>
    </location>
</feature>
<dbReference type="InterPro" id="IPR042186">
    <property type="entry name" value="FimD_plug_dom"/>
</dbReference>
<evidence type="ECO:0000256" key="1">
    <source>
        <dbReference type="ARBA" id="ARBA00004571"/>
    </source>
</evidence>
<comment type="subcellular location">
    <subcellularLocation>
        <location evidence="1">Cell outer membrane</location>
        <topology evidence="1">Multi-pass membrane protein</topology>
    </subcellularLocation>
</comment>
<feature type="compositionally biased region" description="Polar residues" evidence="9">
    <location>
        <begin position="594"/>
        <end position="611"/>
    </location>
</feature>
<keyword evidence="6 10" id="KW-0732">Signal</keyword>
<feature type="signal peptide" evidence="10">
    <location>
        <begin position="1"/>
        <end position="22"/>
    </location>
</feature>
<evidence type="ECO:0000259" key="11">
    <source>
        <dbReference type="Pfam" id="PF13953"/>
    </source>
</evidence>
<dbReference type="Pfam" id="PF13954">
    <property type="entry name" value="PapC_N"/>
    <property type="match status" value="1"/>
</dbReference>
<feature type="region of interest" description="Disordered" evidence="9">
    <location>
        <begin position="584"/>
        <end position="611"/>
    </location>
</feature>
<dbReference type="InterPro" id="IPR037224">
    <property type="entry name" value="PapC_N_sf"/>
</dbReference>
<reference evidence="13 14" key="1">
    <citation type="journal article" date="2008" name="Environ. Microbiol.">
        <title>The genome of Erwinia tasmaniensis strain Et1/99, a non-pathogenic bacterium in the genus Erwinia.</title>
        <authorList>
            <person name="Kube M."/>
            <person name="Migdoll A.M."/>
            <person name="Mueller I."/>
            <person name="Kuhl H."/>
            <person name="Beck A."/>
            <person name="Reinhardt R."/>
            <person name="Geider K."/>
        </authorList>
    </citation>
    <scope>NUCLEOTIDE SEQUENCE [LARGE SCALE GENOMIC DNA]</scope>
    <source>
        <strain evidence="14">DSM 17950 / CFBP 7177 / CIP 109463 / NCPPB 4357 / Et1/99</strain>
    </source>
</reference>
<dbReference type="GO" id="GO:0009279">
    <property type="term" value="C:cell outer membrane"/>
    <property type="evidence" value="ECO:0007669"/>
    <property type="project" value="UniProtKB-SubCell"/>
</dbReference>
<feature type="domain" description="PapC N-terminal" evidence="12">
    <location>
        <begin position="35"/>
        <end position="178"/>
    </location>
</feature>
<evidence type="ECO:0000256" key="6">
    <source>
        <dbReference type="ARBA" id="ARBA00022729"/>
    </source>
</evidence>
<evidence type="ECO:0000256" key="4">
    <source>
        <dbReference type="ARBA" id="ARBA00022452"/>
    </source>
</evidence>